<accession>A0A6J1TER6</accession>
<feature type="domain" description="DDE Tnp4" evidence="3">
    <location>
        <begin position="34"/>
        <end position="121"/>
    </location>
</feature>
<proteinExistence type="predicted"/>
<name>A0A6J1TER6_FRAOC</name>
<reference evidence="5" key="1">
    <citation type="submission" date="2025-08" db="UniProtKB">
        <authorList>
            <consortium name="RefSeq"/>
        </authorList>
    </citation>
    <scope>IDENTIFICATION</scope>
    <source>
        <tissue evidence="5">Whole organism</tissue>
    </source>
</reference>
<protein>
    <submittedName>
        <fullName evidence="5">Uncharacterized protein LOC113216457</fullName>
    </submittedName>
</protein>
<dbReference type="InterPro" id="IPR027806">
    <property type="entry name" value="HARBI1_dom"/>
</dbReference>
<gene>
    <name evidence="5" type="primary">LOC113216457</name>
</gene>
<evidence type="ECO:0000259" key="3">
    <source>
        <dbReference type="Pfam" id="PF13359"/>
    </source>
</evidence>
<dbReference type="GeneID" id="113216457"/>
<dbReference type="Proteomes" id="UP000504606">
    <property type="component" value="Unplaced"/>
</dbReference>
<dbReference type="GO" id="GO:0046872">
    <property type="term" value="F:metal ion binding"/>
    <property type="evidence" value="ECO:0007669"/>
    <property type="project" value="UniProtKB-KW"/>
</dbReference>
<dbReference type="KEGG" id="foc:113216457"/>
<keyword evidence="2" id="KW-0479">Metal-binding</keyword>
<evidence type="ECO:0000313" key="5">
    <source>
        <dbReference type="RefSeq" id="XP_026291989.1"/>
    </source>
</evidence>
<evidence type="ECO:0000256" key="1">
    <source>
        <dbReference type="ARBA" id="ARBA00001968"/>
    </source>
</evidence>
<sequence>MSPQYIQWPSELEQEYISAMFEDLYGYPGVVGCIDGCHLNITAPIEQAQRYFDRKKNYSILLQGFCDHRLLFRDISVGQPGSVGDKRTFARSPLGQQISRDPNVVYDHHLIGDGGYTLTDKEVLFEDFESDIDLQHLINVSKQNGRLKRDFIAQGLK</sequence>
<dbReference type="Pfam" id="PF13359">
    <property type="entry name" value="DDE_Tnp_4"/>
    <property type="match status" value="1"/>
</dbReference>
<evidence type="ECO:0000256" key="2">
    <source>
        <dbReference type="ARBA" id="ARBA00022723"/>
    </source>
</evidence>
<dbReference type="RefSeq" id="XP_026291989.1">
    <property type="nucleotide sequence ID" value="XM_026436204.1"/>
</dbReference>
<dbReference type="OrthoDB" id="2668416at2759"/>
<keyword evidence="4" id="KW-1185">Reference proteome</keyword>
<evidence type="ECO:0000313" key="4">
    <source>
        <dbReference type="Proteomes" id="UP000504606"/>
    </source>
</evidence>
<comment type="cofactor">
    <cofactor evidence="1">
        <name>a divalent metal cation</name>
        <dbReference type="ChEBI" id="CHEBI:60240"/>
    </cofactor>
</comment>
<organism evidence="4 5">
    <name type="scientific">Frankliniella occidentalis</name>
    <name type="common">Western flower thrips</name>
    <name type="synonym">Euthrips occidentalis</name>
    <dbReference type="NCBI Taxonomy" id="133901"/>
    <lineage>
        <taxon>Eukaryota</taxon>
        <taxon>Metazoa</taxon>
        <taxon>Ecdysozoa</taxon>
        <taxon>Arthropoda</taxon>
        <taxon>Hexapoda</taxon>
        <taxon>Insecta</taxon>
        <taxon>Pterygota</taxon>
        <taxon>Neoptera</taxon>
        <taxon>Paraneoptera</taxon>
        <taxon>Thysanoptera</taxon>
        <taxon>Terebrantia</taxon>
        <taxon>Thripoidea</taxon>
        <taxon>Thripidae</taxon>
        <taxon>Frankliniella</taxon>
    </lineage>
</organism>
<dbReference type="AlphaFoldDB" id="A0A6J1TER6"/>